<feature type="region of interest" description="Disordered" evidence="1">
    <location>
        <begin position="1"/>
        <end position="34"/>
    </location>
</feature>
<comment type="caution">
    <text evidence="2">The sequence shown here is derived from an EMBL/GenBank/DDBJ whole genome shotgun (WGS) entry which is preliminary data.</text>
</comment>
<accession>A0A8H7ZVR1</accession>
<dbReference type="Proteomes" id="UP000673691">
    <property type="component" value="Unassembled WGS sequence"/>
</dbReference>
<proteinExistence type="predicted"/>
<reference evidence="2 3" key="1">
    <citation type="journal article" name="Sci. Rep.">
        <title>Genome-scale phylogenetic analyses confirm Olpidium as the closest living zoosporic fungus to the non-flagellated, terrestrial fungi.</title>
        <authorList>
            <person name="Chang Y."/>
            <person name="Rochon D."/>
            <person name="Sekimoto S."/>
            <person name="Wang Y."/>
            <person name="Chovatia M."/>
            <person name="Sandor L."/>
            <person name="Salamov A."/>
            <person name="Grigoriev I.V."/>
            <person name="Stajich J.E."/>
            <person name="Spatafora J.W."/>
        </authorList>
    </citation>
    <scope>NUCLEOTIDE SEQUENCE [LARGE SCALE GENOMIC DNA]</scope>
    <source>
        <strain evidence="2">S191</strain>
    </source>
</reference>
<evidence type="ECO:0000256" key="1">
    <source>
        <dbReference type="SAM" id="MobiDB-lite"/>
    </source>
</evidence>
<evidence type="ECO:0000313" key="3">
    <source>
        <dbReference type="Proteomes" id="UP000673691"/>
    </source>
</evidence>
<evidence type="ECO:0000313" key="2">
    <source>
        <dbReference type="EMBL" id="KAG5460069.1"/>
    </source>
</evidence>
<gene>
    <name evidence="2" type="ORF">BJ554DRAFT_7927</name>
</gene>
<name>A0A8H7ZVR1_9FUNG</name>
<dbReference type="AlphaFoldDB" id="A0A8H7ZVR1"/>
<dbReference type="EMBL" id="JAEFCI010005830">
    <property type="protein sequence ID" value="KAG5460069.1"/>
    <property type="molecule type" value="Genomic_DNA"/>
</dbReference>
<keyword evidence="3" id="KW-1185">Reference proteome</keyword>
<sequence>SRPRLSNVRRLPTRRIPAPNPLRKPRAARSGSARDVVLQIRSKTPRKVPRAPGLVARISKRNREVSAASPFAAGAPRGRF</sequence>
<feature type="non-terminal residue" evidence="2">
    <location>
        <position position="1"/>
    </location>
</feature>
<organism evidence="2 3">
    <name type="scientific">Olpidium bornovanus</name>
    <dbReference type="NCBI Taxonomy" id="278681"/>
    <lineage>
        <taxon>Eukaryota</taxon>
        <taxon>Fungi</taxon>
        <taxon>Fungi incertae sedis</taxon>
        <taxon>Olpidiomycota</taxon>
        <taxon>Olpidiomycotina</taxon>
        <taxon>Olpidiomycetes</taxon>
        <taxon>Olpidiales</taxon>
        <taxon>Olpidiaceae</taxon>
        <taxon>Olpidium</taxon>
    </lineage>
</organism>
<protein>
    <submittedName>
        <fullName evidence="2">Uncharacterized protein</fullName>
    </submittedName>
</protein>